<keyword evidence="6" id="KW-0769">Symport</keyword>
<feature type="transmembrane region" description="Helical" evidence="10">
    <location>
        <begin position="155"/>
        <end position="174"/>
    </location>
</feature>
<dbReference type="Proteomes" id="UP000008544">
    <property type="component" value="Chromosome"/>
</dbReference>
<dbReference type="InterPro" id="IPR038377">
    <property type="entry name" value="Na/Glc_symporter_sf"/>
</dbReference>
<dbReference type="GO" id="GO:0006847">
    <property type="term" value="P:plasma membrane acetate transport"/>
    <property type="evidence" value="ECO:0007669"/>
    <property type="project" value="TreeGrafter"/>
</dbReference>
<comment type="similarity">
    <text evidence="2 9">Belongs to the sodium:solute symporter (SSF) (TC 2.A.21) family.</text>
</comment>
<evidence type="ECO:0000256" key="4">
    <source>
        <dbReference type="ARBA" id="ARBA00022475"/>
    </source>
</evidence>
<dbReference type="NCBIfam" id="TIGR00813">
    <property type="entry name" value="sss"/>
    <property type="match status" value="1"/>
</dbReference>
<dbReference type="GO" id="GO:0005886">
    <property type="term" value="C:plasma membrane"/>
    <property type="evidence" value="ECO:0007669"/>
    <property type="project" value="UniProtKB-SubCell"/>
</dbReference>
<dbReference type="AlphaFoldDB" id="B1I141"/>
<evidence type="ECO:0000256" key="6">
    <source>
        <dbReference type="ARBA" id="ARBA00022847"/>
    </source>
</evidence>
<gene>
    <name evidence="11" type="ordered locus">Daud_0272</name>
</gene>
<evidence type="ECO:0000256" key="5">
    <source>
        <dbReference type="ARBA" id="ARBA00022692"/>
    </source>
</evidence>
<dbReference type="InterPro" id="IPR001734">
    <property type="entry name" value="Na/solute_symporter"/>
</dbReference>
<dbReference type="HOGENOM" id="CLU_018808_8_3_9"/>
<evidence type="ECO:0000256" key="8">
    <source>
        <dbReference type="ARBA" id="ARBA00023136"/>
    </source>
</evidence>
<evidence type="ECO:0000256" key="10">
    <source>
        <dbReference type="SAM" id="Phobius"/>
    </source>
</evidence>
<feature type="transmembrane region" description="Helical" evidence="10">
    <location>
        <begin position="409"/>
        <end position="429"/>
    </location>
</feature>
<feature type="transmembrane region" description="Helical" evidence="10">
    <location>
        <begin position="466"/>
        <end position="487"/>
    </location>
</feature>
<keyword evidence="4" id="KW-1003">Cell membrane</keyword>
<dbReference type="Gene3D" id="1.20.1730.10">
    <property type="entry name" value="Sodium/glucose cotransporter"/>
    <property type="match status" value="1"/>
</dbReference>
<dbReference type="EMBL" id="CP000860">
    <property type="protein sequence ID" value="ACA58833.1"/>
    <property type="molecule type" value="Genomic_DNA"/>
</dbReference>
<proteinExistence type="inferred from homology"/>
<feature type="transmembrane region" description="Helical" evidence="10">
    <location>
        <begin position="75"/>
        <end position="96"/>
    </location>
</feature>
<feature type="transmembrane region" description="Helical" evidence="10">
    <location>
        <begin position="117"/>
        <end position="135"/>
    </location>
</feature>
<dbReference type="RefSeq" id="WP_012301425.1">
    <property type="nucleotide sequence ID" value="NC_010424.1"/>
</dbReference>
<feature type="transmembrane region" description="Helical" evidence="10">
    <location>
        <begin position="45"/>
        <end position="69"/>
    </location>
</feature>
<dbReference type="PANTHER" id="PTHR48086:SF6">
    <property type="entry name" value="CATION_ACETATE SYMPORTER ACTP"/>
    <property type="match status" value="1"/>
</dbReference>
<feature type="transmembrane region" description="Helical" evidence="10">
    <location>
        <begin position="6"/>
        <end position="24"/>
    </location>
</feature>
<dbReference type="GO" id="GO:0015293">
    <property type="term" value="F:symporter activity"/>
    <property type="evidence" value="ECO:0007669"/>
    <property type="project" value="UniProtKB-KW"/>
</dbReference>
<dbReference type="PANTHER" id="PTHR48086">
    <property type="entry name" value="SODIUM/PROLINE SYMPORTER-RELATED"/>
    <property type="match status" value="1"/>
</dbReference>
<sequence length="536" mass="56630">MDNPIAFTIVIASILLTMYISWASRRHTRTTAAFYVAEGKIPWRLNGAAMLGDYCSAASFLGVAGAVALVGVDGWWLALGFFAAWIVVLLVIAGPLKSTGKYTVGDVLSARFGGRESGIRIVAMLSTLVLCTLYLVPQMVGAGHLFKLLLGWDYLPTVLVTGTLMAVYVIVGGMRGTTYNQAIQGILLFGAMLGILIWVSISHFGGNPLAIVERSQEMVPPAVVTKEVAGTLAQMETADAAAAVATAREQMPDAPDAITPGVELRDLANQASLVLGLFLGTLGLPHILIRFYTVRNARAARKSAEFTIWGLAIFYAAVLLVGLAAMYVMYPTLVQLLAEGQRGKATNMAVPMLGQLLGGEIVLGIIAAGAMAAMLSTAVGLLISATTSLSHDLYATVLRPQSTDRERVLFAKTGAGFLAAVSIVLALWLRDQNVGVLVAMCFGIAASTFAPALVFTVWWTRLTRQAVVAGMGVGLVLSLVLTFAKFFNVPHLLGVPVLVNPALYSVPAAILVTVLVAYLTKDTGRADEFLASAHGS</sequence>
<dbReference type="OrthoDB" id="9814523at2"/>
<evidence type="ECO:0000256" key="3">
    <source>
        <dbReference type="ARBA" id="ARBA00022448"/>
    </source>
</evidence>
<feature type="transmembrane region" description="Helical" evidence="10">
    <location>
        <begin position="306"/>
        <end position="330"/>
    </location>
</feature>
<feature type="transmembrane region" description="Helical" evidence="10">
    <location>
        <begin position="186"/>
        <end position="205"/>
    </location>
</feature>
<keyword evidence="5 10" id="KW-0812">Transmembrane</keyword>
<keyword evidence="3" id="KW-0813">Transport</keyword>
<dbReference type="eggNOG" id="COG4147">
    <property type="taxonomic scope" value="Bacteria"/>
</dbReference>
<evidence type="ECO:0000313" key="12">
    <source>
        <dbReference type="Proteomes" id="UP000008544"/>
    </source>
</evidence>
<organism evidence="11 12">
    <name type="scientific">Desulforudis audaxviator (strain MP104C)</name>
    <dbReference type="NCBI Taxonomy" id="477974"/>
    <lineage>
        <taxon>Bacteria</taxon>
        <taxon>Bacillati</taxon>
        <taxon>Bacillota</taxon>
        <taxon>Clostridia</taxon>
        <taxon>Thermoanaerobacterales</taxon>
        <taxon>Candidatus Desulforudaceae</taxon>
        <taxon>Candidatus Desulforudis</taxon>
    </lineage>
</organism>
<feature type="transmembrane region" description="Helical" evidence="10">
    <location>
        <begin position="435"/>
        <end position="459"/>
    </location>
</feature>
<evidence type="ECO:0000256" key="2">
    <source>
        <dbReference type="ARBA" id="ARBA00006434"/>
    </source>
</evidence>
<evidence type="ECO:0000256" key="9">
    <source>
        <dbReference type="RuleBase" id="RU362091"/>
    </source>
</evidence>
<dbReference type="GO" id="GO:0015123">
    <property type="term" value="F:acetate transmembrane transporter activity"/>
    <property type="evidence" value="ECO:0007669"/>
    <property type="project" value="TreeGrafter"/>
</dbReference>
<reference evidence="12" key="1">
    <citation type="submission" date="2007-10" db="EMBL/GenBank/DDBJ databases">
        <title>Complete sequence of chromosome of Desulforudis audaxviator MP104C.</title>
        <authorList>
            <person name="Copeland A."/>
            <person name="Lucas S."/>
            <person name="Lapidus A."/>
            <person name="Barry K."/>
            <person name="Glavina del Rio T."/>
            <person name="Dalin E."/>
            <person name="Tice H."/>
            <person name="Bruce D."/>
            <person name="Pitluck S."/>
            <person name="Lowry S.R."/>
            <person name="Larimer F."/>
            <person name="Land M.L."/>
            <person name="Hauser L."/>
            <person name="Kyrpides N."/>
            <person name="Ivanova N.N."/>
            <person name="Richardson P."/>
        </authorList>
    </citation>
    <scope>NUCLEOTIDE SEQUENCE [LARGE SCALE GENOMIC DNA]</scope>
    <source>
        <strain evidence="12">MP104C</strain>
    </source>
</reference>
<dbReference type="InterPro" id="IPR050277">
    <property type="entry name" value="Sodium:Solute_Symporter"/>
</dbReference>
<keyword evidence="7 10" id="KW-1133">Transmembrane helix</keyword>
<feature type="transmembrane region" description="Helical" evidence="10">
    <location>
        <begin position="502"/>
        <end position="520"/>
    </location>
</feature>
<feature type="transmembrane region" description="Helical" evidence="10">
    <location>
        <begin position="273"/>
        <end position="294"/>
    </location>
</feature>
<evidence type="ECO:0000313" key="11">
    <source>
        <dbReference type="EMBL" id="ACA58833.1"/>
    </source>
</evidence>
<dbReference type="Pfam" id="PF00474">
    <property type="entry name" value="SSF"/>
    <property type="match status" value="1"/>
</dbReference>
<evidence type="ECO:0000256" key="1">
    <source>
        <dbReference type="ARBA" id="ARBA00004651"/>
    </source>
</evidence>
<dbReference type="PROSITE" id="PS50283">
    <property type="entry name" value="NA_SOLUT_SYMP_3"/>
    <property type="match status" value="1"/>
</dbReference>
<evidence type="ECO:0000256" key="7">
    <source>
        <dbReference type="ARBA" id="ARBA00022989"/>
    </source>
</evidence>
<dbReference type="KEGG" id="dau:Daud_0272"/>
<keyword evidence="12" id="KW-1185">Reference proteome</keyword>
<dbReference type="CDD" id="cd11480">
    <property type="entry name" value="SLC5sbd_u4"/>
    <property type="match status" value="1"/>
</dbReference>
<keyword evidence="8 10" id="KW-0472">Membrane</keyword>
<name>B1I141_DESAP</name>
<comment type="subcellular location">
    <subcellularLocation>
        <location evidence="1">Cell membrane</location>
        <topology evidence="1">Multi-pass membrane protein</topology>
    </subcellularLocation>
</comment>
<reference evidence="11 12" key="2">
    <citation type="journal article" date="2008" name="Science">
        <title>Environmental genomics reveals a single-species ecosystem deep within Earth.</title>
        <authorList>
            <person name="Chivian D."/>
            <person name="Brodie E.L."/>
            <person name="Alm E.J."/>
            <person name="Culley D.E."/>
            <person name="Dehal P.S."/>
            <person name="Desantis T.Z."/>
            <person name="Gihring T.M."/>
            <person name="Lapidus A."/>
            <person name="Lin L.H."/>
            <person name="Lowry S.R."/>
            <person name="Moser D.P."/>
            <person name="Richardson P.M."/>
            <person name="Southam G."/>
            <person name="Wanger G."/>
            <person name="Pratt L.M."/>
            <person name="Andersen G.L."/>
            <person name="Hazen T.C."/>
            <person name="Brockman F.J."/>
            <person name="Arkin A.P."/>
            <person name="Onstott T.C."/>
        </authorList>
    </citation>
    <scope>NUCLEOTIDE SEQUENCE [LARGE SCALE GENOMIC DNA]</scope>
    <source>
        <strain evidence="11 12">MP104C</strain>
    </source>
</reference>
<accession>B1I141</accession>
<dbReference type="STRING" id="477974.Daud_0272"/>
<feature type="transmembrane region" description="Helical" evidence="10">
    <location>
        <begin position="361"/>
        <end position="383"/>
    </location>
</feature>
<protein>
    <submittedName>
        <fullName evidence="11">SSS sodium solute transporter superfamily</fullName>
    </submittedName>
</protein>